<dbReference type="Gramene" id="rna38022">
    <property type="protein sequence ID" value="RHN43979.1"/>
    <property type="gene ID" value="gene38022"/>
</dbReference>
<organism evidence="1">
    <name type="scientific">Medicago truncatula</name>
    <name type="common">Barrel medic</name>
    <name type="synonym">Medicago tribuloides</name>
    <dbReference type="NCBI Taxonomy" id="3880"/>
    <lineage>
        <taxon>Eukaryota</taxon>
        <taxon>Viridiplantae</taxon>
        <taxon>Streptophyta</taxon>
        <taxon>Embryophyta</taxon>
        <taxon>Tracheophyta</taxon>
        <taxon>Spermatophyta</taxon>
        <taxon>Magnoliopsida</taxon>
        <taxon>eudicotyledons</taxon>
        <taxon>Gunneridae</taxon>
        <taxon>Pentapetalae</taxon>
        <taxon>rosids</taxon>
        <taxon>fabids</taxon>
        <taxon>Fabales</taxon>
        <taxon>Fabaceae</taxon>
        <taxon>Papilionoideae</taxon>
        <taxon>50 kb inversion clade</taxon>
        <taxon>NPAAA clade</taxon>
        <taxon>Hologalegina</taxon>
        <taxon>IRL clade</taxon>
        <taxon>Trifolieae</taxon>
        <taxon>Medicago</taxon>
    </lineage>
</organism>
<reference evidence="1" key="2">
    <citation type="submission" date="2007-03" db="EMBL/GenBank/DDBJ databases">
        <authorList>
            <consortium name="The International Medicago Genome Annotation Group"/>
        </authorList>
    </citation>
    <scope>NUCLEOTIDE SEQUENCE</scope>
</reference>
<evidence type="ECO:0000313" key="1">
    <source>
        <dbReference type="EMBL" id="ABN09789.1"/>
    </source>
</evidence>
<dbReference type="Proteomes" id="UP000265566">
    <property type="component" value="Chromosome 7"/>
</dbReference>
<evidence type="ECO:0000313" key="2">
    <source>
        <dbReference type="EMBL" id="RHN43979.1"/>
    </source>
</evidence>
<reference evidence="1" key="1">
    <citation type="submission" date="2004-10" db="EMBL/GenBank/DDBJ databases">
        <authorList>
            <person name="Town C.D."/>
        </authorList>
    </citation>
    <scope>NUCLEOTIDE SEQUENCE</scope>
</reference>
<proteinExistence type="predicted"/>
<protein>
    <submittedName>
        <fullName evidence="1">Uncharacterized protein</fullName>
    </submittedName>
</protein>
<evidence type="ECO:0000313" key="3">
    <source>
        <dbReference type="Proteomes" id="UP000265566"/>
    </source>
</evidence>
<name>A2Q2U1_MEDTR</name>
<sequence>MRSIHRLVVGDSFGIFCLALASRTSFSSLATSHPTEVRDFWRKEQSQDLTRSVDILTTKIGKGNSEDVILQSLISDGAINVIHLSENLINRLLFRYKDDWKSALAVFRWARFTFKL</sequence>
<dbReference type="EMBL" id="AC152184">
    <property type="protein sequence ID" value="ABN09789.1"/>
    <property type="molecule type" value="Genomic_DNA"/>
</dbReference>
<accession>A2Q2U1</accession>
<gene>
    <name evidence="1" type="ORF">MtrDRAFT_AC152184g18v2</name>
    <name evidence="2" type="ORF">MtrunA17_Chr7g0214371</name>
</gene>
<dbReference type="EMBL" id="PSQE01000007">
    <property type="protein sequence ID" value="RHN43979.1"/>
    <property type="molecule type" value="Genomic_DNA"/>
</dbReference>
<reference evidence="3" key="3">
    <citation type="journal article" date="2018" name="Nat. Plants">
        <title>Whole-genome landscape of Medicago truncatula symbiotic genes.</title>
        <authorList>
            <person name="Pecrix Y."/>
            <person name="Staton S.E."/>
            <person name="Sallet E."/>
            <person name="Lelandais-Briere C."/>
            <person name="Moreau S."/>
            <person name="Carrere S."/>
            <person name="Blein T."/>
            <person name="Jardinaud M.F."/>
            <person name="Latrasse D."/>
            <person name="Zouine M."/>
            <person name="Zahm M."/>
            <person name="Kreplak J."/>
            <person name="Mayjonade B."/>
            <person name="Satge C."/>
            <person name="Perez M."/>
            <person name="Cauet S."/>
            <person name="Marande W."/>
            <person name="Chantry-Darmon C."/>
            <person name="Lopez-Roques C."/>
            <person name="Bouchez O."/>
            <person name="Berard A."/>
            <person name="Debelle F."/>
            <person name="Munos S."/>
            <person name="Bendahmane A."/>
            <person name="Berges H."/>
            <person name="Niebel A."/>
            <person name="Buitink J."/>
            <person name="Frugier F."/>
            <person name="Benhamed M."/>
            <person name="Crespi M."/>
            <person name="Gouzy J."/>
            <person name="Gamas P."/>
        </authorList>
    </citation>
    <scope>NUCLEOTIDE SEQUENCE [LARGE SCALE GENOMIC DNA]</scope>
    <source>
        <strain evidence="3">cv. Jemalong A17</strain>
    </source>
</reference>
<dbReference type="AlphaFoldDB" id="A2Q2U1"/>
<reference evidence="2" key="4">
    <citation type="journal article" date="2018" name="Nat. Plants">
        <title>Whole-genome landscape of Medicago truncatula symbiotic genes.</title>
        <authorList>
            <person name="Pecrix Y."/>
            <person name="Gamas P."/>
            <person name="Carrere S."/>
        </authorList>
    </citation>
    <scope>NUCLEOTIDE SEQUENCE</scope>
    <source>
        <tissue evidence="2">Leaves</tissue>
    </source>
</reference>